<reference evidence="1 2" key="1">
    <citation type="submission" date="2019-11" db="EMBL/GenBank/DDBJ databases">
        <title>Whole genome sequence of Oryza granulata.</title>
        <authorList>
            <person name="Li W."/>
        </authorList>
    </citation>
    <scope>NUCLEOTIDE SEQUENCE [LARGE SCALE GENOMIC DNA]</scope>
    <source>
        <strain evidence="2">cv. Menghai</strain>
        <tissue evidence="1">Leaf</tissue>
    </source>
</reference>
<dbReference type="EMBL" id="SPHZ02000004">
    <property type="protein sequence ID" value="KAF0921325.1"/>
    <property type="molecule type" value="Genomic_DNA"/>
</dbReference>
<protein>
    <submittedName>
        <fullName evidence="1">Uncharacterized protein</fullName>
    </submittedName>
</protein>
<accession>A0A6G1E896</accession>
<dbReference type="AlphaFoldDB" id="A0A6G1E896"/>
<name>A0A6G1E896_9ORYZ</name>
<sequence length="79" mass="8092">MPQQPSSLAQQPDRPSTSASWDVLYFLPIGGTGAHLSGPSPTPDRASHGAHIVALAVDPAAPRTSLGSLSCAQASCVWL</sequence>
<comment type="caution">
    <text evidence="1">The sequence shown here is derived from an EMBL/GenBank/DDBJ whole genome shotgun (WGS) entry which is preliminary data.</text>
</comment>
<evidence type="ECO:0000313" key="2">
    <source>
        <dbReference type="Proteomes" id="UP000479710"/>
    </source>
</evidence>
<proteinExistence type="predicted"/>
<gene>
    <name evidence="1" type="ORF">E2562_003125</name>
</gene>
<keyword evidence="2" id="KW-1185">Reference proteome</keyword>
<organism evidence="1 2">
    <name type="scientific">Oryza meyeriana var. granulata</name>
    <dbReference type="NCBI Taxonomy" id="110450"/>
    <lineage>
        <taxon>Eukaryota</taxon>
        <taxon>Viridiplantae</taxon>
        <taxon>Streptophyta</taxon>
        <taxon>Embryophyta</taxon>
        <taxon>Tracheophyta</taxon>
        <taxon>Spermatophyta</taxon>
        <taxon>Magnoliopsida</taxon>
        <taxon>Liliopsida</taxon>
        <taxon>Poales</taxon>
        <taxon>Poaceae</taxon>
        <taxon>BOP clade</taxon>
        <taxon>Oryzoideae</taxon>
        <taxon>Oryzeae</taxon>
        <taxon>Oryzinae</taxon>
        <taxon>Oryza</taxon>
        <taxon>Oryza meyeriana</taxon>
    </lineage>
</organism>
<dbReference type="Proteomes" id="UP000479710">
    <property type="component" value="Unassembled WGS sequence"/>
</dbReference>
<evidence type="ECO:0000313" key="1">
    <source>
        <dbReference type="EMBL" id="KAF0921325.1"/>
    </source>
</evidence>